<dbReference type="STRING" id="1642818.AWE51_15190"/>
<dbReference type="OrthoDB" id="1233287at2"/>
<reference evidence="1 2" key="1">
    <citation type="submission" date="2016-01" db="EMBL/GenBank/DDBJ databases">
        <title>The draft genome sequence of Aquimarina sp. RZW4-3-2.</title>
        <authorList>
            <person name="Wang Y."/>
        </authorList>
    </citation>
    <scope>NUCLEOTIDE SEQUENCE [LARGE SCALE GENOMIC DNA]</scope>
    <source>
        <strain evidence="1 2">RZW4-3-2</strain>
    </source>
</reference>
<organism evidence="1 2">
    <name type="scientific">Aquimarina aggregata</name>
    <dbReference type="NCBI Taxonomy" id="1642818"/>
    <lineage>
        <taxon>Bacteria</taxon>
        <taxon>Pseudomonadati</taxon>
        <taxon>Bacteroidota</taxon>
        <taxon>Flavobacteriia</taxon>
        <taxon>Flavobacteriales</taxon>
        <taxon>Flavobacteriaceae</taxon>
        <taxon>Aquimarina</taxon>
    </lineage>
</organism>
<dbReference type="RefSeq" id="WP_066318869.1">
    <property type="nucleotide sequence ID" value="NZ_LQRT01000046.1"/>
</dbReference>
<dbReference type="EMBL" id="LQRT01000046">
    <property type="protein sequence ID" value="KZS38924.1"/>
    <property type="molecule type" value="Genomic_DNA"/>
</dbReference>
<name>A0A162CL86_9FLAO</name>
<proteinExistence type="predicted"/>
<sequence>MAECNVQFGEVTEIDRIPCIIFECDKITEIIVYPNERMLARLKIQGEAGGWLKFETSYDLTFEYSEEEMELTTSSWSVERGDVILTNITAKSEGDFFITTKMNGKETGRVKVVSKEREKDIFLQDEVDNLMSENNEAIQFNRNNTVPGNGYCIMAADRGLGALLNDTENFYTEPNLTSQGGNGVSLRNSSTRSEALQNHGYIKDHFEIRTDNYYTNNEPTRLASSLKERIEQDIDKKPGFHVYYYSMHGEYHVMLLLMDNRNPCNRKYSILDQGYVRELDLDFDSIDEKFLELAVRFWNNKNQHAKNILMWKMQQK</sequence>
<accession>A0A162CL86</accession>
<keyword evidence="2" id="KW-1185">Reference proteome</keyword>
<protein>
    <submittedName>
        <fullName evidence="1">Uncharacterized protein</fullName>
    </submittedName>
</protein>
<evidence type="ECO:0000313" key="1">
    <source>
        <dbReference type="EMBL" id="KZS38924.1"/>
    </source>
</evidence>
<gene>
    <name evidence="1" type="ORF">AWE51_15190</name>
</gene>
<dbReference type="Proteomes" id="UP000076715">
    <property type="component" value="Unassembled WGS sequence"/>
</dbReference>
<comment type="caution">
    <text evidence="1">The sequence shown here is derived from an EMBL/GenBank/DDBJ whole genome shotgun (WGS) entry which is preliminary data.</text>
</comment>
<evidence type="ECO:0000313" key="2">
    <source>
        <dbReference type="Proteomes" id="UP000076715"/>
    </source>
</evidence>
<dbReference type="AlphaFoldDB" id="A0A162CL86"/>